<dbReference type="EMBL" id="CP021920">
    <property type="protein sequence ID" value="ASB91372.1"/>
    <property type="molecule type" value="Genomic_DNA"/>
</dbReference>
<accession>A0ABM6LPI9</accession>
<dbReference type="SUPFAM" id="SSF64288">
    <property type="entry name" value="Chorismate lyase-like"/>
    <property type="match status" value="1"/>
</dbReference>
<proteinExistence type="predicted"/>
<dbReference type="Proteomes" id="UP000196877">
    <property type="component" value="Chromosome"/>
</dbReference>
<gene>
    <name evidence="1" type="ORF">S101395_04889</name>
</gene>
<dbReference type="InterPro" id="IPR028978">
    <property type="entry name" value="Chorismate_lyase_/UTRA_dom_sf"/>
</dbReference>
<evidence type="ECO:0008006" key="3">
    <source>
        <dbReference type="Google" id="ProtNLM"/>
    </source>
</evidence>
<sequence length="192" mass="22250">MKTQFSVQLILNLLKTVHSDKERRTHKSLLFLFTQPSDNPESCCKVINGLPGKVDIEVFRQAYVDYDHLSAEEAKLFQPDDKILFRTSSLKRGDDYLSFNYVYVKTNALPPAVKRYLKEERLPIGKIISELESRREIFSTGKSLGKHFTHLVPVSTDREYVFKRYQIISGQQCIFHVSELFDLEKICRLTAG</sequence>
<dbReference type="Gene3D" id="3.40.1410.10">
    <property type="entry name" value="Chorismate lyase-like"/>
    <property type="match status" value="1"/>
</dbReference>
<evidence type="ECO:0000313" key="1">
    <source>
        <dbReference type="EMBL" id="ASB91372.1"/>
    </source>
</evidence>
<reference evidence="1 2" key="1">
    <citation type="submission" date="2017-06" db="EMBL/GenBank/DDBJ databases">
        <title>Genome sequence of Bacillus sonorensis strain SRCM101395.</title>
        <authorList>
            <person name="Cho S.H."/>
        </authorList>
    </citation>
    <scope>NUCLEOTIDE SEQUENCE [LARGE SCALE GENOMIC DNA]</scope>
    <source>
        <strain evidence="1 2">SRCM101395</strain>
    </source>
</reference>
<evidence type="ECO:0000313" key="2">
    <source>
        <dbReference type="Proteomes" id="UP000196877"/>
    </source>
</evidence>
<organism evidence="1 2">
    <name type="scientific">Bacillus sonorensis</name>
    <dbReference type="NCBI Taxonomy" id="119858"/>
    <lineage>
        <taxon>Bacteria</taxon>
        <taxon>Bacillati</taxon>
        <taxon>Bacillota</taxon>
        <taxon>Bacilli</taxon>
        <taxon>Bacillales</taxon>
        <taxon>Bacillaceae</taxon>
        <taxon>Bacillus</taxon>
    </lineage>
</organism>
<keyword evidence="2" id="KW-1185">Reference proteome</keyword>
<name>A0ABM6LPI9_9BACI</name>
<protein>
    <recommendedName>
        <fullName evidence="3">Chorismate lyase</fullName>
    </recommendedName>
</protein>